<dbReference type="KEGG" id="alkq:M9189_01230"/>
<dbReference type="Proteomes" id="UP001056426">
    <property type="component" value="Chromosome"/>
</dbReference>
<dbReference type="PANTHER" id="PTHR47505:SF1">
    <property type="entry name" value="DNA UTILIZATION PROTEIN YHGH"/>
    <property type="match status" value="1"/>
</dbReference>
<accession>A0A9J6ZQN6</accession>
<feature type="domain" description="Phosphoribosyltransferase" evidence="2">
    <location>
        <begin position="142"/>
        <end position="222"/>
    </location>
</feature>
<reference evidence="3" key="1">
    <citation type="submission" date="2022-05" db="EMBL/GenBank/DDBJ databases">
        <authorList>
            <person name="Sun X."/>
        </authorList>
    </citation>
    <scope>NUCLEOTIDE SEQUENCE</scope>
    <source>
        <strain evidence="3">Ai-910</strain>
    </source>
</reference>
<gene>
    <name evidence="3" type="ORF">M9189_01230</name>
</gene>
<dbReference type="Pfam" id="PF00156">
    <property type="entry name" value="Pribosyltran"/>
    <property type="match status" value="1"/>
</dbReference>
<dbReference type="InterPro" id="IPR051910">
    <property type="entry name" value="ComF/GntX_DNA_util-trans"/>
</dbReference>
<dbReference type="SUPFAM" id="SSF53271">
    <property type="entry name" value="PRTase-like"/>
    <property type="match status" value="1"/>
</dbReference>
<dbReference type="Gene3D" id="3.40.50.2020">
    <property type="match status" value="1"/>
</dbReference>
<protein>
    <submittedName>
        <fullName evidence="3">ComF family protein</fullName>
    </submittedName>
</protein>
<proteinExistence type="inferred from homology"/>
<dbReference type="RefSeq" id="WP_250724093.1">
    <property type="nucleotide sequence ID" value="NZ_CP098400.1"/>
</dbReference>
<name>A0A9J6ZQN6_9BACT</name>
<dbReference type="PANTHER" id="PTHR47505">
    <property type="entry name" value="DNA UTILIZATION PROTEIN YHGH"/>
    <property type="match status" value="1"/>
</dbReference>
<evidence type="ECO:0000256" key="1">
    <source>
        <dbReference type="ARBA" id="ARBA00008007"/>
    </source>
</evidence>
<dbReference type="AlphaFoldDB" id="A0A9J6ZQN6"/>
<evidence type="ECO:0000259" key="2">
    <source>
        <dbReference type="Pfam" id="PF00156"/>
    </source>
</evidence>
<dbReference type="EMBL" id="CP098400">
    <property type="protein sequence ID" value="URW79981.1"/>
    <property type="molecule type" value="Genomic_DNA"/>
</dbReference>
<organism evidence="3 4">
    <name type="scientific">Xiashengella succiniciproducens</name>
    <dbReference type="NCBI Taxonomy" id="2949635"/>
    <lineage>
        <taxon>Bacteria</taxon>
        <taxon>Pseudomonadati</taxon>
        <taxon>Bacteroidota</taxon>
        <taxon>Bacteroidia</taxon>
        <taxon>Marinilabiliales</taxon>
        <taxon>Marinilabiliaceae</taxon>
        <taxon>Xiashengella</taxon>
    </lineage>
</organism>
<keyword evidence="4" id="KW-1185">Reference proteome</keyword>
<dbReference type="CDD" id="cd06223">
    <property type="entry name" value="PRTases_typeI"/>
    <property type="match status" value="1"/>
</dbReference>
<reference evidence="3" key="2">
    <citation type="submission" date="2022-06" db="EMBL/GenBank/DDBJ databases">
        <title>Xiashengella guii gen. nov. sp. nov., a bacterium isolated form anaerobic digestion tank.</title>
        <authorList>
            <person name="Huang H."/>
        </authorList>
    </citation>
    <scope>NUCLEOTIDE SEQUENCE</scope>
    <source>
        <strain evidence="3">Ai-910</strain>
    </source>
</reference>
<sequence length="239" mass="27406">MLRLQIAESRKWLNGFLSLVYPASCINCGTSLYDHEKYLCLKCIHKLPATGYEMYHDNPVARMFWGRVPLRFAVSFFHYRKNESLRQLIRMLKYHNEPQIGITLGKMSGLKLLKSPYYEKPDLIIPVPLHPERQRKRGYNQCEMIAEGLSAVLQVPIESTLLLRARNNSSQTTHSGYERWENVEDVFATSEGEKYTGKHLLIVDDVVTTGATIEACCQTLLKDIPNIRLSAVSLGYSHQ</sequence>
<evidence type="ECO:0000313" key="3">
    <source>
        <dbReference type="EMBL" id="URW79981.1"/>
    </source>
</evidence>
<comment type="similarity">
    <text evidence="1">Belongs to the ComF/GntX family.</text>
</comment>
<dbReference type="InterPro" id="IPR029057">
    <property type="entry name" value="PRTase-like"/>
</dbReference>
<dbReference type="InterPro" id="IPR000836">
    <property type="entry name" value="PRTase_dom"/>
</dbReference>
<evidence type="ECO:0000313" key="4">
    <source>
        <dbReference type="Proteomes" id="UP001056426"/>
    </source>
</evidence>